<dbReference type="Pfam" id="PF02272">
    <property type="entry name" value="DHHA1"/>
    <property type="match status" value="1"/>
</dbReference>
<evidence type="ECO:0000259" key="11">
    <source>
        <dbReference type="Pfam" id="PF17768"/>
    </source>
</evidence>
<keyword evidence="4 12" id="KW-0378">Hydrolase</keyword>
<dbReference type="InterPro" id="IPR051673">
    <property type="entry name" value="SSDNA_exonuclease_RecJ"/>
</dbReference>
<comment type="similarity">
    <text evidence="1">Belongs to the RecJ family.</text>
</comment>
<sequence>MNPQNEWSQTNQECRVSESWTQPPWRTAAVDPARAARLAQTLNIPLRVARWLCTRTEDDTEAAGWLAGADADTVLPWDWFADMAKAAERIWQAVIARETICIIGDYDVDGVTASAILATTLDIVGAEWHCLIPHRVDDGYGLSAALVDRAHALGASLVVTVDNGIRAVDAIDYAQELGVDVVITDHHEPPDTLPQSACAVVHWARASHREEVARLSGAGVARKLVDALYAKAPSHGYSGIVPQLHEAAVWQDGLAALGALADVMPMRGENRRLVRHGLDALRRTGQPGWIALCEAARVSPRGLSASTVLWNITPRLNAAGRMGSADTAFALLMAKSAGEASALADRIEALNLERRQATDEAARAAFQLCDAAQAEEAGGVVIAGPWPLGVVGIVAAKLCERYGRPAIVLADDGSGLLRGSGRAPAGFPLHDAVAVCADHVDHFGGHEAAIGCAVAREKLAAFQTAFAQAAQRMVRKQDRDAAAQVLADDYLSLVDATTETLDWLEKLGPFGPENPPLCFYIGPVEVVQVRPMGQKQEHLRIQVREAGVLADLVWFRADAAAFAWQPGTRIAAVVDLEENVWQGVRRAQLRVRSAQAMPGILGREAFARMYQMLRARRKIQLRDLEAARAVPLDELQVIFEAFVELGFARRLESAYHMIDNVDTRDLRESPSYQQHLARAWWGKVGAIE</sequence>
<feature type="domain" description="DHHA1" evidence="9">
    <location>
        <begin position="386"/>
        <end position="470"/>
    </location>
</feature>
<dbReference type="SUPFAM" id="SSF64182">
    <property type="entry name" value="DHH phosphoesterases"/>
    <property type="match status" value="1"/>
</dbReference>
<proteinExistence type="inferred from homology"/>
<evidence type="ECO:0000259" key="8">
    <source>
        <dbReference type="Pfam" id="PF01368"/>
    </source>
</evidence>
<dbReference type="NCBIfam" id="TIGR00644">
    <property type="entry name" value="recJ"/>
    <property type="match status" value="1"/>
</dbReference>
<evidence type="ECO:0000313" key="13">
    <source>
        <dbReference type="Proteomes" id="UP001232973"/>
    </source>
</evidence>
<dbReference type="Pfam" id="PF10141">
    <property type="entry name" value="ssDNA-exonuc_C"/>
    <property type="match status" value="1"/>
</dbReference>
<dbReference type="Gene3D" id="3.10.310.30">
    <property type="match status" value="1"/>
</dbReference>
<gene>
    <name evidence="12" type="ORF">J2S03_000538</name>
</gene>
<reference evidence="12 13" key="1">
    <citation type="submission" date="2023-07" db="EMBL/GenBank/DDBJ databases">
        <title>Genomic Encyclopedia of Type Strains, Phase IV (KMG-IV): sequencing the most valuable type-strain genomes for metagenomic binning, comparative biology and taxonomic classification.</title>
        <authorList>
            <person name="Goeker M."/>
        </authorList>
    </citation>
    <scope>NUCLEOTIDE SEQUENCE [LARGE SCALE GENOMIC DNA]</scope>
    <source>
        <strain evidence="12 13">DSM 4006</strain>
    </source>
</reference>
<feature type="coiled-coil region" evidence="6">
    <location>
        <begin position="340"/>
        <end position="367"/>
    </location>
</feature>
<feature type="domain" description="Single-stranded-DNA-specific exonuclease RecJ C-terminal" evidence="10">
    <location>
        <begin position="595"/>
        <end position="679"/>
    </location>
</feature>
<comment type="caution">
    <text evidence="12">The sequence shown here is derived from an EMBL/GenBank/DDBJ whole genome shotgun (WGS) entry which is preliminary data.</text>
</comment>
<evidence type="ECO:0000259" key="9">
    <source>
        <dbReference type="Pfam" id="PF02272"/>
    </source>
</evidence>
<evidence type="ECO:0000256" key="7">
    <source>
        <dbReference type="SAM" id="MobiDB-lite"/>
    </source>
</evidence>
<dbReference type="InterPro" id="IPR004610">
    <property type="entry name" value="RecJ"/>
</dbReference>
<dbReference type="Proteomes" id="UP001232973">
    <property type="component" value="Unassembled WGS sequence"/>
</dbReference>
<feature type="region of interest" description="Disordered" evidence="7">
    <location>
        <begin position="1"/>
        <end position="20"/>
    </location>
</feature>
<dbReference type="PANTHER" id="PTHR30255:SF2">
    <property type="entry name" value="SINGLE-STRANDED-DNA-SPECIFIC EXONUCLEASE RECJ"/>
    <property type="match status" value="1"/>
</dbReference>
<dbReference type="Gene3D" id="3.90.1640.30">
    <property type="match status" value="1"/>
</dbReference>
<dbReference type="GO" id="GO:0004527">
    <property type="term" value="F:exonuclease activity"/>
    <property type="evidence" value="ECO:0007669"/>
    <property type="project" value="UniProtKB-KW"/>
</dbReference>
<dbReference type="InterPro" id="IPR003156">
    <property type="entry name" value="DHHA1_dom"/>
</dbReference>
<dbReference type="PANTHER" id="PTHR30255">
    <property type="entry name" value="SINGLE-STRANDED-DNA-SPECIFIC EXONUCLEASE RECJ"/>
    <property type="match status" value="1"/>
</dbReference>
<name>A0ABT9XEK4_9BACL</name>
<dbReference type="InterPro" id="IPR041122">
    <property type="entry name" value="RecJ_OB"/>
</dbReference>
<feature type="domain" description="RecJ OB" evidence="11">
    <location>
        <begin position="488"/>
        <end position="592"/>
    </location>
</feature>
<keyword evidence="5 12" id="KW-0269">Exonuclease</keyword>
<dbReference type="Pfam" id="PF17768">
    <property type="entry name" value="RecJ_OB"/>
    <property type="match status" value="1"/>
</dbReference>
<feature type="domain" description="DDH" evidence="8">
    <location>
        <begin position="100"/>
        <end position="229"/>
    </location>
</feature>
<dbReference type="InterPro" id="IPR001667">
    <property type="entry name" value="DDH_dom"/>
</dbReference>
<evidence type="ECO:0000256" key="2">
    <source>
        <dbReference type="ARBA" id="ARBA00019841"/>
    </source>
</evidence>
<keyword evidence="13" id="KW-1185">Reference proteome</keyword>
<evidence type="ECO:0000256" key="4">
    <source>
        <dbReference type="ARBA" id="ARBA00022801"/>
    </source>
</evidence>
<dbReference type="InterPro" id="IPR018779">
    <property type="entry name" value="RecJ_C"/>
</dbReference>
<protein>
    <recommendedName>
        <fullName evidence="2">Single-stranded-DNA-specific exonuclease RecJ</fullName>
    </recommendedName>
</protein>
<dbReference type="RefSeq" id="WP_274455291.1">
    <property type="nucleotide sequence ID" value="NZ_CP067097.1"/>
</dbReference>
<dbReference type="EMBL" id="JAUSTP010000002">
    <property type="protein sequence ID" value="MDQ0188726.1"/>
    <property type="molecule type" value="Genomic_DNA"/>
</dbReference>
<evidence type="ECO:0000256" key="5">
    <source>
        <dbReference type="ARBA" id="ARBA00022839"/>
    </source>
</evidence>
<evidence type="ECO:0000256" key="6">
    <source>
        <dbReference type="SAM" id="Coils"/>
    </source>
</evidence>
<evidence type="ECO:0000256" key="3">
    <source>
        <dbReference type="ARBA" id="ARBA00022722"/>
    </source>
</evidence>
<evidence type="ECO:0000313" key="12">
    <source>
        <dbReference type="EMBL" id="MDQ0188726.1"/>
    </source>
</evidence>
<keyword evidence="6" id="KW-0175">Coiled coil</keyword>
<organism evidence="12 13">
    <name type="scientific">Alicyclobacillus cycloheptanicus</name>
    <dbReference type="NCBI Taxonomy" id="1457"/>
    <lineage>
        <taxon>Bacteria</taxon>
        <taxon>Bacillati</taxon>
        <taxon>Bacillota</taxon>
        <taxon>Bacilli</taxon>
        <taxon>Bacillales</taxon>
        <taxon>Alicyclobacillaceae</taxon>
        <taxon>Alicyclobacillus</taxon>
    </lineage>
</organism>
<dbReference type="Pfam" id="PF01368">
    <property type="entry name" value="DHH"/>
    <property type="match status" value="1"/>
</dbReference>
<evidence type="ECO:0000259" key="10">
    <source>
        <dbReference type="Pfam" id="PF10141"/>
    </source>
</evidence>
<keyword evidence="3" id="KW-0540">Nuclease</keyword>
<accession>A0ABT9XEK4</accession>
<evidence type="ECO:0000256" key="1">
    <source>
        <dbReference type="ARBA" id="ARBA00005915"/>
    </source>
</evidence>
<dbReference type="InterPro" id="IPR038763">
    <property type="entry name" value="DHH_sf"/>
</dbReference>